<dbReference type="EMBL" id="CP121689">
    <property type="protein sequence ID" value="WZL75410.1"/>
    <property type="molecule type" value="Genomic_DNA"/>
</dbReference>
<keyword evidence="7" id="KW-1185">Reference proteome</keyword>
<feature type="transmembrane region" description="Helical" evidence="4">
    <location>
        <begin position="12"/>
        <end position="35"/>
    </location>
</feature>
<keyword evidence="3 4" id="KW-0472">Membrane</keyword>
<sequence>MGSEDRALRGRWKVLLGGFLLSLMGGVAYAWGVFVVPMMERFGWSRYGATLPFTFFMLVFAFFMVPAGHWQDKKGPSKVAPVGAILFLIAYILSGLVDRFPNPWWLVLSYGFLGGLACALTYSCVAPVARKWFPDKPGLAVSLAVMGFGLAAIFFAPLKARFLIPAYGIESTFLIIGILTSGISLLASRLLKNPPQNWSFYEQCLQSGQCKTVEVRAELAPSQVVGKRLFWELWFIFFLVSTGGFVSLSLISSYGQEVLGLNPLFASLAISVFAGVNGLGRPLAGYLGDRFGILFTMIGAYVLQGLTLVLFGELVLSQVRLYVASAMVGFGYAVNLALFPALVALCFGIKHLGANYGLVFTAFGVAALVSGIGSWMFDLTGSFTPAFVFSGLMALLGAGLSFLVKRAYRLY</sequence>
<dbReference type="RefSeq" id="WP_369017557.1">
    <property type="nucleotide sequence ID" value="NZ_CP121689.1"/>
</dbReference>
<feature type="transmembrane region" description="Helical" evidence="4">
    <location>
        <begin position="164"/>
        <end position="187"/>
    </location>
</feature>
<reference evidence="6 7" key="1">
    <citation type="submission" date="2023-03" db="EMBL/GenBank/DDBJ databases">
        <title>Novel Species.</title>
        <authorList>
            <person name="Ma S."/>
        </authorList>
    </citation>
    <scope>NUCLEOTIDE SEQUENCE [LARGE SCALE GENOMIC DNA]</scope>
    <source>
        <strain evidence="6 7">B11</strain>
    </source>
</reference>
<dbReference type="PANTHER" id="PTHR11360">
    <property type="entry name" value="MONOCARBOXYLATE TRANSPORTER"/>
    <property type="match status" value="1"/>
</dbReference>
<evidence type="ECO:0000256" key="2">
    <source>
        <dbReference type="ARBA" id="ARBA00022989"/>
    </source>
</evidence>
<keyword evidence="2 4" id="KW-1133">Transmembrane helix</keyword>
<dbReference type="CDD" id="cd17353">
    <property type="entry name" value="MFS_OFA_like"/>
    <property type="match status" value="1"/>
</dbReference>
<feature type="transmembrane region" description="Helical" evidence="4">
    <location>
        <begin position="137"/>
        <end position="158"/>
    </location>
</feature>
<organism evidence="6 7">
    <name type="scientific">Thermatribacter velox</name>
    <dbReference type="NCBI Taxonomy" id="3039681"/>
    <lineage>
        <taxon>Bacteria</taxon>
        <taxon>Pseudomonadati</taxon>
        <taxon>Atribacterota</taxon>
        <taxon>Atribacteria</taxon>
        <taxon>Atribacterales</taxon>
        <taxon>Thermatribacteraceae</taxon>
        <taxon>Thermatribacter</taxon>
    </lineage>
</organism>
<accession>A0ABZ2Y8R3</accession>
<evidence type="ECO:0000256" key="3">
    <source>
        <dbReference type="ARBA" id="ARBA00023136"/>
    </source>
</evidence>
<dbReference type="InterPro" id="IPR020846">
    <property type="entry name" value="MFS_dom"/>
</dbReference>
<dbReference type="SUPFAM" id="SSF103473">
    <property type="entry name" value="MFS general substrate transporter"/>
    <property type="match status" value="1"/>
</dbReference>
<evidence type="ECO:0000313" key="7">
    <source>
        <dbReference type="Proteomes" id="UP001461341"/>
    </source>
</evidence>
<dbReference type="Pfam" id="PF07690">
    <property type="entry name" value="MFS_1"/>
    <property type="match status" value="1"/>
</dbReference>
<dbReference type="PANTHER" id="PTHR11360:SF304">
    <property type="entry name" value="MFS DOMAIN-CONTAINING PROTEIN"/>
    <property type="match status" value="1"/>
</dbReference>
<feature type="transmembrane region" description="Helical" evidence="4">
    <location>
        <begin position="103"/>
        <end position="125"/>
    </location>
</feature>
<name>A0ABZ2Y8R3_9BACT</name>
<evidence type="ECO:0000256" key="4">
    <source>
        <dbReference type="SAM" id="Phobius"/>
    </source>
</evidence>
<feature type="domain" description="Major facilitator superfamily (MFS) profile" evidence="5">
    <location>
        <begin position="10"/>
        <end position="409"/>
    </location>
</feature>
<feature type="transmembrane region" description="Helical" evidence="4">
    <location>
        <begin position="323"/>
        <end position="349"/>
    </location>
</feature>
<dbReference type="InterPro" id="IPR011701">
    <property type="entry name" value="MFS"/>
</dbReference>
<keyword evidence="1 4" id="KW-0812">Transmembrane</keyword>
<feature type="transmembrane region" description="Helical" evidence="4">
    <location>
        <begin position="383"/>
        <end position="404"/>
    </location>
</feature>
<feature type="transmembrane region" description="Helical" evidence="4">
    <location>
        <begin position="356"/>
        <end position="377"/>
    </location>
</feature>
<dbReference type="InterPro" id="IPR050327">
    <property type="entry name" value="Proton-linked_MCT"/>
</dbReference>
<protein>
    <submittedName>
        <fullName evidence="6">OFA family MFS transporter</fullName>
    </submittedName>
</protein>
<evidence type="ECO:0000313" key="6">
    <source>
        <dbReference type="EMBL" id="WZL75410.1"/>
    </source>
</evidence>
<feature type="transmembrane region" description="Helical" evidence="4">
    <location>
        <begin position="233"/>
        <end position="254"/>
    </location>
</feature>
<dbReference type="Gene3D" id="1.20.1250.20">
    <property type="entry name" value="MFS general substrate transporter like domains"/>
    <property type="match status" value="2"/>
</dbReference>
<feature type="transmembrane region" description="Helical" evidence="4">
    <location>
        <begin position="291"/>
        <end position="311"/>
    </location>
</feature>
<dbReference type="Proteomes" id="UP001461341">
    <property type="component" value="Chromosome"/>
</dbReference>
<evidence type="ECO:0000256" key="1">
    <source>
        <dbReference type="ARBA" id="ARBA00022692"/>
    </source>
</evidence>
<feature type="transmembrane region" description="Helical" evidence="4">
    <location>
        <begin position="260"/>
        <end position="279"/>
    </location>
</feature>
<feature type="transmembrane region" description="Helical" evidence="4">
    <location>
        <begin position="47"/>
        <end position="67"/>
    </location>
</feature>
<dbReference type="InterPro" id="IPR036259">
    <property type="entry name" value="MFS_trans_sf"/>
</dbReference>
<dbReference type="PROSITE" id="PS50850">
    <property type="entry name" value="MFS"/>
    <property type="match status" value="1"/>
</dbReference>
<evidence type="ECO:0000259" key="5">
    <source>
        <dbReference type="PROSITE" id="PS50850"/>
    </source>
</evidence>
<feature type="transmembrane region" description="Helical" evidence="4">
    <location>
        <begin position="79"/>
        <end position="97"/>
    </location>
</feature>
<gene>
    <name evidence="6" type="ORF">QBE54_07385</name>
</gene>
<proteinExistence type="predicted"/>